<evidence type="ECO:0000259" key="8">
    <source>
        <dbReference type="PROSITE" id="PS52029"/>
    </source>
</evidence>
<comment type="pathway">
    <text evidence="1 7">Cell wall biogenesis; peptidoglycan biosynthesis.</text>
</comment>
<dbReference type="PROSITE" id="PS51257">
    <property type="entry name" value="PROKAR_LIPOPROTEIN"/>
    <property type="match status" value="1"/>
</dbReference>
<keyword evidence="3" id="KW-0808">Transferase</keyword>
<evidence type="ECO:0000313" key="9">
    <source>
        <dbReference type="EMBL" id="GLQ11722.1"/>
    </source>
</evidence>
<evidence type="ECO:0000313" key="10">
    <source>
        <dbReference type="Proteomes" id="UP001161406"/>
    </source>
</evidence>
<accession>A0ABQ5UI49</accession>
<dbReference type="RefSeq" id="WP_284393306.1">
    <property type="nucleotide sequence ID" value="NZ_BSNG01000002.1"/>
</dbReference>
<feature type="active site" description="Nucleophile" evidence="7">
    <location>
        <position position="158"/>
    </location>
</feature>
<proteinExistence type="inferred from homology"/>
<dbReference type="Proteomes" id="UP001161406">
    <property type="component" value="Unassembled WGS sequence"/>
</dbReference>
<reference evidence="9" key="2">
    <citation type="submission" date="2023-01" db="EMBL/GenBank/DDBJ databases">
        <title>Draft genome sequence of Devosia yakushimensis strain NBRC 103855.</title>
        <authorList>
            <person name="Sun Q."/>
            <person name="Mori K."/>
        </authorList>
    </citation>
    <scope>NUCLEOTIDE SEQUENCE</scope>
    <source>
        <strain evidence="9">NBRC 103855</strain>
    </source>
</reference>
<reference evidence="9" key="1">
    <citation type="journal article" date="2014" name="Int. J. Syst. Evol. Microbiol.">
        <title>Complete genome of a new Firmicutes species belonging to the dominant human colonic microbiota ('Ruminococcus bicirculans') reveals two chromosomes and a selective capacity to utilize plant glucans.</title>
        <authorList>
            <consortium name="NISC Comparative Sequencing Program"/>
            <person name="Wegmann U."/>
            <person name="Louis P."/>
            <person name="Goesmann A."/>
            <person name="Henrissat B."/>
            <person name="Duncan S.H."/>
            <person name="Flint H.J."/>
        </authorList>
    </citation>
    <scope>NUCLEOTIDE SEQUENCE</scope>
    <source>
        <strain evidence="9">NBRC 103855</strain>
    </source>
</reference>
<dbReference type="InterPro" id="IPR005490">
    <property type="entry name" value="LD_TPept_cat_dom"/>
</dbReference>
<keyword evidence="5 7" id="KW-0573">Peptidoglycan synthesis</keyword>
<gene>
    <name evidence="9" type="ORF">GCM10007913_36540</name>
</gene>
<keyword evidence="10" id="KW-1185">Reference proteome</keyword>
<evidence type="ECO:0000256" key="4">
    <source>
        <dbReference type="ARBA" id="ARBA00022960"/>
    </source>
</evidence>
<feature type="active site" description="Proton donor/acceptor" evidence="7">
    <location>
        <position position="150"/>
    </location>
</feature>
<evidence type="ECO:0000256" key="7">
    <source>
        <dbReference type="PROSITE-ProRule" id="PRU01373"/>
    </source>
</evidence>
<feature type="domain" description="L,D-TPase catalytic" evidence="8">
    <location>
        <begin position="58"/>
        <end position="189"/>
    </location>
</feature>
<evidence type="ECO:0000256" key="3">
    <source>
        <dbReference type="ARBA" id="ARBA00022679"/>
    </source>
</evidence>
<evidence type="ECO:0000256" key="2">
    <source>
        <dbReference type="ARBA" id="ARBA00005992"/>
    </source>
</evidence>
<dbReference type="InterPro" id="IPR038063">
    <property type="entry name" value="Transpep_catalytic_dom"/>
</dbReference>
<evidence type="ECO:0000256" key="6">
    <source>
        <dbReference type="ARBA" id="ARBA00023316"/>
    </source>
</evidence>
<dbReference type="PANTHER" id="PTHR36699">
    <property type="entry name" value="LD-TRANSPEPTIDASE"/>
    <property type="match status" value="1"/>
</dbReference>
<dbReference type="EMBL" id="BSNG01000002">
    <property type="protein sequence ID" value="GLQ11722.1"/>
    <property type="molecule type" value="Genomic_DNA"/>
</dbReference>
<keyword evidence="4 7" id="KW-0133">Cell shape</keyword>
<organism evidence="9 10">
    <name type="scientific">Devosia yakushimensis</name>
    <dbReference type="NCBI Taxonomy" id="470028"/>
    <lineage>
        <taxon>Bacteria</taxon>
        <taxon>Pseudomonadati</taxon>
        <taxon>Pseudomonadota</taxon>
        <taxon>Alphaproteobacteria</taxon>
        <taxon>Hyphomicrobiales</taxon>
        <taxon>Devosiaceae</taxon>
        <taxon>Devosia</taxon>
    </lineage>
</organism>
<evidence type="ECO:0000256" key="1">
    <source>
        <dbReference type="ARBA" id="ARBA00004752"/>
    </source>
</evidence>
<dbReference type="PROSITE" id="PS52029">
    <property type="entry name" value="LD_TPASE"/>
    <property type="match status" value="1"/>
</dbReference>
<name>A0ABQ5UI49_9HYPH</name>
<evidence type="ECO:0000256" key="5">
    <source>
        <dbReference type="ARBA" id="ARBA00022984"/>
    </source>
</evidence>
<sequence>MSTLLRNICSLIIMVWLAFGLVACTTFVKPGNERANRPLSSETLAGLARIGSSPAEPMVIRVFKQEEVLEVWKRTKSGQFALFKQYAICAYSGDLGPKVKEGDYQSPEGFYTITPGLMNPNSSYYLAFNVGFPNKFDRAHGRTGSNLMVHGDCKSVGCFAMTDAGIAEIYALARETFKGGNPSFQIQILPYRMSSTKLAQNAASPHLDFWRNIKEGSDIFELTKTPPVWDVCEGRYIFNADNRAPLDALGPCPPVNRSPQLLALQASDTAAIGKGQATAERQANEQAAIKARGEAINGAVTGLFGGLGNMFGGKDADIVPVMSGKVAPVPLPPLKRS</sequence>
<dbReference type="SUPFAM" id="SSF141523">
    <property type="entry name" value="L,D-transpeptidase catalytic domain-like"/>
    <property type="match status" value="1"/>
</dbReference>
<keyword evidence="6 7" id="KW-0961">Cell wall biogenesis/degradation</keyword>
<dbReference type="PANTHER" id="PTHR36699:SF1">
    <property type="entry name" value="L,D-TRANSPEPTIDASE YAFK-RELATED"/>
    <property type="match status" value="1"/>
</dbReference>
<protein>
    <recommendedName>
        <fullName evidence="8">L,D-TPase catalytic domain-containing protein</fullName>
    </recommendedName>
</protein>
<comment type="caution">
    <text evidence="9">The sequence shown here is derived from an EMBL/GenBank/DDBJ whole genome shotgun (WGS) entry which is preliminary data.</text>
</comment>
<comment type="similarity">
    <text evidence="2">Belongs to the YkuD family.</text>
</comment>